<reference evidence="3" key="1">
    <citation type="submission" date="2020-11" db="EMBL/GenBank/DDBJ databases">
        <authorList>
            <consortium name="DOE Joint Genome Institute"/>
            <person name="Ahrendt S."/>
            <person name="Riley R."/>
            <person name="Andreopoulos W."/>
            <person name="Labutti K."/>
            <person name="Pangilinan J."/>
            <person name="Ruiz-Duenas F.J."/>
            <person name="Barrasa J.M."/>
            <person name="Sanchez-Garcia M."/>
            <person name="Camarero S."/>
            <person name="Miyauchi S."/>
            <person name="Serrano A."/>
            <person name="Linde D."/>
            <person name="Babiker R."/>
            <person name="Drula E."/>
            <person name="Ayuso-Fernandez I."/>
            <person name="Pacheco R."/>
            <person name="Padilla G."/>
            <person name="Ferreira P."/>
            <person name="Barriuso J."/>
            <person name="Kellner H."/>
            <person name="Castanera R."/>
            <person name="Alfaro M."/>
            <person name="Ramirez L."/>
            <person name="Pisabarro A.G."/>
            <person name="Kuo A."/>
            <person name="Tritt A."/>
            <person name="Lipzen A."/>
            <person name="He G."/>
            <person name="Yan M."/>
            <person name="Ng V."/>
            <person name="Cullen D."/>
            <person name="Martin F."/>
            <person name="Rosso M.-N."/>
            <person name="Henrissat B."/>
            <person name="Hibbett D."/>
            <person name="Martinez A.T."/>
            <person name="Grigoriev I.V."/>
        </authorList>
    </citation>
    <scope>NUCLEOTIDE SEQUENCE</scope>
    <source>
        <strain evidence="3">CBS 247.69</strain>
    </source>
</reference>
<keyword evidence="4" id="KW-1185">Reference proteome</keyword>
<organism evidence="3 4">
    <name type="scientific">Collybia nuda</name>
    <dbReference type="NCBI Taxonomy" id="64659"/>
    <lineage>
        <taxon>Eukaryota</taxon>
        <taxon>Fungi</taxon>
        <taxon>Dikarya</taxon>
        <taxon>Basidiomycota</taxon>
        <taxon>Agaricomycotina</taxon>
        <taxon>Agaricomycetes</taxon>
        <taxon>Agaricomycetidae</taxon>
        <taxon>Agaricales</taxon>
        <taxon>Tricholomatineae</taxon>
        <taxon>Clitocybaceae</taxon>
        <taxon>Collybia</taxon>
    </lineage>
</organism>
<proteinExistence type="predicted"/>
<dbReference type="OrthoDB" id="9451547at2759"/>
<dbReference type="AlphaFoldDB" id="A0A9P5YCZ4"/>
<dbReference type="Proteomes" id="UP000807353">
    <property type="component" value="Unassembled WGS sequence"/>
</dbReference>
<feature type="region of interest" description="Disordered" evidence="1">
    <location>
        <begin position="112"/>
        <end position="131"/>
    </location>
</feature>
<sequence>MGGFMVHSENGDYFLRPENLCTYLNNGQINITEEQIQDKSKGDRFTKGFVVLQTTWFIVQTLARVIARLPITELEYSTLAFTALNGVMEKQGDDRSDRSGIEGDTRSVKARLPIIDKDPEKGGNEKHDPSLQTSDLFSLAQGLYMDPDGISTRTVGYTLAVGVLFGGIHCLAWLSHFPTATEELIWRIASAITTVVPAMLFTVWFLGDNTNSLAVALGILLIPYIIARLLLLFLIFTTLRSLPPDAYVTVQWTTFIPHI</sequence>
<dbReference type="PANTHER" id="PTHR35043:SF8">
    <property type="entry name" value="DUF4220 DOMAIN-CONTAINING PROTEIN"/>
    <property type="match status" value="1"/>
</dbReference>
<dbReference type="EMBL" id="MU150239">
    <property type="protein sequence ID" value="KAF9466984.1"/>
    <property type="molecule type" value="Genomic_DNA"/>
</dbReference>
<comment type="caution">
    <text evidence="3">The sequence shown here is derived from an EMBL/GenBank/DDBJ whole genome shotgun (WGS) entry which is preliminary data.</text>
</comment>
<keyword evidence="2" id="KW-0472">Membrane</keyword>
<evidence type="ECO:0000313" key="3">
    <source>
        <dbReference type="EMBL" id="KAF9466984.1"/>
    </source>
</evidence>
<name>A0A9P5YCZ4_9AGAR</name>
<dbReference type="PANTHER" id="PTHR35043">
    <property type="entry name" value="TRANSCRIPTION FACTOR DOMAIN-CONTAINING PROTEIN"/>
    <property type="match status" value="1"/>
</dbReference>
<accession>A0A9P5YCZ4</accession>
<feature type="transmembrane region" description="Helical" evidence="2">
    <location>
        <begin position="186"/>
        <end position="207"/>
    </location>
</feature>
<protein>
    <submittedName>
        <fullName evidence="3">Uncharacterized protein</fullName>
    </submittedName>
</protein>
<feature type="transmembrane region" description="Helical" evidence="2">
    <location>
        <begin position="213"/>
        <end position="236"/>
    </location>
</feature>
<evidence type="ECO:0000313" key="4">
    <source>
        <dbReference type="Proteomes" id="UP000807353"/>
    </source>
</evidence>
<evidence type="ECO:0000256" key="2">
    <source>
        <dbReference type="SAM" id="Phobius"/>
    </source>
</evidence>
<feature type="transmembrane region" description="Helical" evidence="2">
    <location>
        <begin position="155"/>
        <end position="174"/>
    </location>
</feature>
<gene>
    <name evidence="3" type="ORF">BDZ94DRAFT_1305845</name>
</gene>
<feature type="compositionally biased region" description="Basic and acidic residues" evidence="1">
    <location>
        <begin position="114"/>
        <end position="129"/>
    </location>
</feature>
<keyword evidence="2" id="KW-0812">Transmembrane</keyword>
<evidence type="ECO:0000256" key="1">
    <source>
        <dbReference type="SAM" id="MobiDB-lite"/>
    </source>
</evidence>
<keyword evidence="2" id="KW-1133">Transmembrane helix</keyword>